<keyword evidence="5" id="KW-0326">Glycosidase</keyword>
<comment type="caution">
    <text evidence="7">The sequence shown here is derived from an EMBL/GenBank/DDBJ whole genome shotgun (WGS) entry which is preliminary data.</text>
</comment>
<dbReference type="GO" id="GO:0004555">
    <property type="term" value="F:alpha,alpha-trehalase activity"/>
    <property type="evidence" value="ECO:0007669"/>
    <property type="project" value="UniProtKB-EC"/>
</dbReference>
<evidence type="ECO:0000256" key="1">
    <source>
        <dbReference type="ARBA" id="ARBA00001576"/>
    </source>
</evidence>
<keyword evidence="8" id="KW-1185">Reference proteome</keyword>
<name>A0AAN9Y7D6_9HEMI</name>
<protein>
    <recommendedName>
        <fullName evidence="4 5">Trehalase</fullName>
        <ecNumber evidence="3 5">3.2.1.28</ecNumber>
    </recommendedName>
    <alternativeName>
        <fullName evidence="5">Alpha-trehalose glucohydrolase</fullName>
    </alternativeName>
</protein>
<feature type="chain" id="PRO_5042867431" description="Trehalase" evidence="6">
    <location>
        <begin position="17"/>
        <end position="565"/>
    </location>
</feature>
<organism evidence="7 8">
    <name type="scientific">Parthenolecanium corni</name>
    <dbReference type="NCBI Taxonomy" id="536013"/>
    <lineage>
        <taxon>Eukaryota</taxon>
        <taxon>Metazoa</taxon>
        <taxon>Ecdysozoa</taxon>
        <taxon>Arthropoda</taxon>
        <taxon>Hexapoda</taxon>
        <taxon>Insecta</taxon>
        <taxon>Pterygota</taxon>
        <taxon>Neoptera</taxon>
        <taxon>Paraneoptera</taxon>
        <taxon>Hemiptera</taxon>
        <taxon>Sternorrhyncha</taxon>
        <taxon>Coccoidea</taxon>
        <taxon>Coccidae</taxon>
        <taxon>Parthenolecanium</taxon>
    </lineage>
</organism>
<dbReference type="AlphaFoldDB" id="A0AAN9Y7D6"/>
<evidence type="ECO:0000256" key="5">
    <source>
        <dbReference type="RuleBase" id="RU361180"/>
    </source>
</evidence>
<dbReference type="Gene3D" id="1.50.10.10">
    <property type="match status" value="1"/>
</dbReference>
<evidence type="ECO:0000256" key="3">
    <source>
        <dbReference type="ARBA" id="ARBA00012757"/>
    </source>
</evidence>
<feature type="signal peptide" evidence="6">
    <location>
        <begin position="1"/>
        <end position="16"/>
    </location>
</feature>
<dbReference type="InterPro" id="IPR012341">
    <property type="entry name" value="6hp_glycosidase-like_sf"/>
</dbReference>
<dbReference type="PRINTS" id="PR00744">
    <property type="entry name" value="GLHYDRLASE37"/>
</dbReference>
<sequence length="565" mass="66108">MKRVILFSCTISTILCYQWDLKADLGNCRPDCDSQIFCRGEILHDVQTTRVFNDGTTFVEKRLLYPESQIVQKYKKLKQQSRGRVTKDQLRKFVDENFANDSLPACNFTDFNPNPTILQSTTKEKYKRWLSWLNYRWIDLGGELDPSVKKNPELHSYLYVPNKFVKAGGRFTGTYYWDSYWIVKGLLLSDMTETARGMIENIIYLVNRLGHMPNGNRNYYSQRSQPPLLIQMAAEYLEFTGNATFIKKNLKNLEKEFQFWDDHRSVDVEKRGKIYRMYRYKTLSCDPRPESYYEDYNLVKNISDPGVKMQILTGVRSAAETGWDFSSRHIRGVNNSNIGTLRRMDTMDMIYVDLNSIIHANLKLLAEWERSFGTFQDAQYYQDKADRLLDAIEAVLWNNEVGSWLDYDLVTEQSRNYFYVSNLTPLWSESYKSMSKITCIINYLKKQRIINENLTPRYYCLPTSVDNSTQQWDYPNCWAPLQAFAIHGLEKSDNREAKTIAFNLAQAWIRTTYEGFRNSTEMYEKYDALRLGSSGGGGEYVPQTGFGWTNGLCMDFFHTWGDQLQ</sequence>
<dbReference type="EMBL" id="JBBCAQ010000010">
    <property type="protein sequence ID" value="KAK7601851.1"/>
    <property type="molecule type" value="Genomic_DNA"/>
</dbReference>
<evidence type="ECO:0000256" key="6">
    <source>
        <dbReference type="SAM" id="SignalP"/>
    </source>
</evidence>
<keyword evidence="6" id="KW-0732">Signal</keyword>
<dbReference type="SUPFAM" id="SSF48208">
    <property type="entry name" value="Six-hairpin glycosidases"/>
    <property type="match status" value="1"/>
</dbReference>
<dbReference type="EC" id="3.2.1.28" evidence="3 5"/>
<proteinExistence type="inferred from homology"/>
<dbReference type="GO" id="GO:0005993">
    <property type="term" value="P:trehalose catabolic process"/>
    <property type="evidence" value="ECO:0007669"/>
    <property type="project" value="TreeGrafter"/>
</dbReference>
<dbReference type="Proteomes" id="UP001367676">
    <property type="component" value="Unassembled WGS sequence"/>
</dbReference>
<comment type="catalytic activity">
    <reaction evidence="1 5">
        <text>alpha,alpha-trehalose + H2O = alpha-D-glucose + beta-D-glucose</text>
        <dbReference type="Rhea" id="RHEA:32675"/>
        <dbReference type="ChEBI" id="CHEBI:15377"/>
        <dbReference type="ChEBI" id="CHEBI:15903"/>
        <dbReference type="ChEBI" id="CHEBI:16551"/>
        <dbReference type="ChEBI" id="CHEBI:17925"/>
        <dbReference type="EC" id="3.2.1.28"/>
    </reaction>
</comment>
<evidence type="ECO:0000256" key="4">
    <source>
        <dbReference type="ARBA" id="ARBA00019905"/>
    </source>
</evidence>
<dbReference type="PANTHER" id="PTHR23403">
    <property type="entry name" value="TREHALASE"/>
    <property type="match status" value="1"/>
</dbReference>
<comment type="similarity">
    <text evidence="2 5">Belongs to the glycosyl hydrolase 37 family.</text>
</comment>
<keyword evidence="5" id="KW-0378">Hydrolase</keyword>
<dbReference type="InterPro" id="IPR001661">
    <property type="entry name" value="Glyco_hydro_37"/>
</dbReference>
<dbReference type="PANTHER" id="PTHR23403:SF1">
    <property type="entry name" value="TREHALASE"/>
    <property type="match status" value="1"/>
</dbReference>
<evidence type="ECO:0000256" key="2">
    <source>
        <dbReference type="ARBA" id="ARBA00005615"/>
    </source>
</evidence>
<accession>A0AAN9Y7D6</accession>
<dbReference type="InterPro" id="IPR008928">
    <property type="entry name" value="6-hairpin_glycosidase_sf"/>
</dbReference>
<evidence type="ECO:0000313" key="7">
    <source>
        <dbReference type="EMBL" id="KAK7601851.1"/>
    </source>
</evidence>
<reference evidence="7 8" key="1">
    <citation type="submission" date="2024-03" db="EMBL/GenBank/DDBJ databases">
        <title>Adaptation during the transition from Ophiocordyceps entomopathogen to insect associate is accompanied by gene loss and intensified selection.</title>
        <authorList>
            <person name="Ward C.M."/>
            <person name="Onetto C.A."/>
            <person name="Borneman A.R."/>
        </authorList>
    </citation>
    <scope>NUCLEOTIDE SEQUENCE [LARGE SCALE GENOMIC DNA]</scope>
    <source>
        <strain evidence="7">AWRI1</strain>
        <tissue evidence="7">Single Adult Female</tissue>
    </source>
</reference>
<evidence type="ECO:0000313" key="8">
    <source>
        <dbReference type="Proteomes" id="UP001367676"/>
    </source>
</evidence>
<gene>
    <name evidence="7" type="ORF">V9T40_009292</name>
</gene>
<dbReference type="Pfam" id="PF01204">
    <property type="entry name" value="Trehalase"/>
    <property type="match status" value="1"/>
</dbReference>